<sequence>MILQAAAGLAVLAGAAWGALALWFQPPLGRRARALPPAAWLALAAAALAGLAGGSFLPAAGFGALLLALLAWWRLGVRPSNAREWMPEVARQTQGSVDGDRVTLRNVRDFHWRTRTDYDPRWETRVYDLSRLASVDLALSYWGRPAVAHAMVSFGFDDGQYLVFSVEIRRKRNDTFSELGGFFRQYELAVLASTEEDSLRVRTNVRGEDGYLYRVRMPEGAARKLLLSYVATANRLVRKPRFYNTLTANCTTIVYRLADQIVPGLPMDYRLLLSGYLPEYLYRLGALDGADSAQAYRRGGRYTDRARAAGDAPDFSRRIRVGMPGVEASAQAPDARNRST</sequence>
<dbReference type="InterPro" id="IPR025178">
    <property type="entry name" value="Lnb_N"/>
</dbReference>
<protein>
    <submittedName>
        <fullName evidence="3">DUF4105 domain-containing protein</fullName>
    </submittedName>
</protein>
<feature type="domain" description="Lnb N-terminal periplasmic" evidence="2">
    <location>
        <begin position="119"/>
        <end position="275"/>
    </location>
</feature>
<keyword evidence="1" id="KW-0472">Membrane</keyword>
<dbReference type="RefSeq" id="WP_174716180.1">
    <property type="nucleotide sequence ID" value="NZ_CP054569.1"/>
</dbReference>
<evidence type="ECO:0000313" key="4">
    <source>
        <dbReference type="Proteomes" id="UP000509782"/>
    </source>
</evidence>
<feature type="transmembrane region" description="Helical" evidence="1">
    <location>
        <begin position="40"/>
        <end position="73"/>
    </location>
</feature>
<dbReference type="AlphaFoldDB" id="A0A6N0JIP6"/>
<evidence type="ECO:0000313" key="3">
    <source>
        <dbReference type="EMBL" id="QKQ46999.1"/>
    </source>
</evidence>
<evidence type="ECO:0000256" key="1">
    <source>
        <dbReference type="SAM" id="Phobius"/>
    </source>
</evidence>
<gene>
    <name evidence="3" type="ORF">FOC81_09965</name>
</gene>
<organism evidence="3 4">
    <name type="scientific">Achromobacter denitrificans</name>
    <name type="common">Alcaligenes denitrificans</name>
    <dbReference type="NCBI Taxonomy" id="32002"/>
    <lineage>
        <taxon>Bacteria</taxon>
        <taxon>Pseudomonadati</taxon>
        <taxon>Pseudomonadota</taxon>
        <taxon>Betaproteobacteria</taxon>
        <taxon>Burkholderiales</taxon>
        <taxon>Alcaligenaceae</taxon>
        <taxon>Achromobacter</taxon>
    </lineage>
</organism>
<proteinExistence type="predicted"/>
<reference evidence="3 4" key="1">
    <citation type="submission" date="2020-05" db="EMBL/GenBank/DDBJ databases">
        <title>FDA dAtabase for Regulatory Grade micrObial Sequences (FDA-ARGOS): Supporting development and validation of Infectious Disease Dx tests.</title>
        <authorList>
            <person name="Sproer C."/>
            <person name="Gronow S."/>
            <person name="Severitt S."/>
            <person name="Schroder I."/>
            <person name="Tallon L."/>
            <person name="Sadzewicz L."/>
            <person name="Zhao X."/>
            <person name="Vavikolanu K."/>
            <person name="Mehta A."/>
            <person name="Aluvathingal J."/>
            <person name="Nadendla S."/>
            <person name="Myers T."/>
            <person name="Yan Y."/>
            <person name="Sichtig H."/>
        </authorList>
    </citation>
    <scope>NUCLEOTIDE SEQUENCE [LARGE SCALE GENOMIC DNA]</scope>
    <source>
        <strain evidence="3 4">FDAARGOS_787</strain>
    </source>
</reference>
<evidence type="ECO:0000259" key="2">
    <source>
        <dbReference type="Pfam" id="PF13387"/>
    </source>
</evidence>
<accession>A0A6N0JIP6</accession>
<dbReference type="EMBL" id="CP054569">
    <property type="protein sequence ID" value="QKQ46999.1"/>
    <property type="molecule type" value="Genomic_DNA"/>
</dbReference>
<dbReference type="Pfam" id="PF13387">
    <property type="entry name" value="Lnb_N"/>
    <property type="match status" value="1"/>
</dbReference>
<keyword evidence="1" id="KW-0812">Transmembrane</keyword>
<dbReference type="Proteomes" id="UP000509782">
    <property type="component" value="Chromosome"/>
</dbReference>
<name>A0A6N0JIP6_ACHDE</name>
<keyword evidence="1" id="KW-1133">Transmembrane helix</keyword>